<gene>
    <name evidence="1" type="ORF">C8A01DRAFT_11933</name>
</gene>
<accession>A0AAN6PPD1</accession>
<comment type="caution">
    <text evidence="1">The sequence shown here is derived from an EMBL/GenBank/DDBJ whole genome shotgun (WGS) entry which is preliminary data.</text>
</comment>
<reference evidence="2" key="1">
    <citation type="journal article" date="2023" name="Mol. Phylogenet. Evol.">
        <title>Genome-scale phylogeny and comparative genomics of the fungal order Sordariales.</title>
        <authorList>
            <person name="Hensen N."/>
            <person name="Bonometti L."/>
            <person name="Westerberg I."/>
            <person name="Brannstrom I.O."/>
            <person name="Guillou S."/>
            <person name="Cros-Aarteil S."/>
            <person name="Calhoun S."/>
            <person name="Haridas S."/>
            <person name="Kuo A."/>
            <person name="Mondo S."/>
            <person name="Pangilinan J."/>
            <person name="Riley R."/>
            <person name="LaButti K."/>
            <person name="Andreopoulos B."/>
            <person name="Lipzen A."/>
            <person name="Chen C."/>
            <person name="Yan M."/>
            <person name="Daum C."/>
            <person name="Ng V."/>
            <person name="Clum A."/>
            <person name="Steindorff A."/>
            <person name="Ohm R.A."/>
            <person name="Martin F."/>
            <person name="Silar P."/>
            <person name="Natvig D.O."/>
            <person name="Lalanne C."/>
            <person name="Gautier V."/>
            <person name="Ament-Velasquez S.L."/>
            <person name="Kruys A."/>
            <person name="Hutchinson M.I."/>
            <person name="Powell A.J."/>
            <person name="Barry K."/>
            <person name="Miller A.N."/>
            <person name="Grigoriev I.V."/>
            <person name="Debuchy R."/>
            <person name="Gladieux P."/>
            <person name="Hiltunen Thoren M."/>
            <person name="Johannesson H."/>
        </authorList>
    </citation>
    <scope>NUCLEOTIDE SEQUENCE [LARGE SCALE GENOMIC DNA]</scope>
    <source>
        <strain evidence="2">CBS 284.82</strain>
    </source>
</reference>
<protein>
    <submittedName>
        <fullName evidence="1">Uncharacterized protein</fullName>
    </submittedName>
</protein>
<dbReference type="Gene3D" id="3.80.10.10">
    <property type="entry name" value="Ribonuclease Inhibitor"/>
    <property type="match status" value="1"/>
</dbReference>
<dbReference type="EMBL" id="MU854317">
    <property type="protein sequence ID" value="KAK4044711.1"/>
    <property type="molecule type" value="Genomic_DNA"/>
</dbReference>
<proteinExistence type="predicted"/>
<sequence length="510" mass="57257">MGSFPQEIWWLVAQEFASRRDFVGLFLCARLGRGMARLALPELYAIHDESPAINAHIHGIETSICLWRSIIASSLGKTLFPYCCWIKALKLGNLHSQLEDLARDNPGLKAQFFAPPLEKLQIRRGRGRALNLEAIIVEVASMVTECIRSSADHEGKRVGLTTLEGYYLPTANLPTWVSSLSNLTSLAVRDGTVLNSDVARAIRANCPAFREVECFFCTGTDVDEDLAGFFRNLEPNTLESFTILSMNEIGGETFKALSEHSRSLKTLGLLSLERPAFQSLNELQHCLSLESLRLEGAPGARRYLWKTECEQVFQEVVQWLQKCTALRELGFTVVPSATTILAEVLKSPAIRLTSLSLLTFDLDKAFCTSLLKQQQLRHLAVKIRDEDLLETDDDRPTMLANAVACCHELRELDTNERFSFDEINHICVSLPLLEDIVLNGDLIDNMFLTPISRLSKLKSLNVFGPSIISADFTDEEEARVAAALWNLFRGRFDINYRLDPDELHESDFSD</sequence>
<dbReference type="InterPro" id="IPR032675">
    <property type="entry name" value="LRR_dom_sf"/>
</dbReference>
<keyword evidence="2" id="KW-1185">Reference proteome</keyword>
<name>A0AAN6PPD1_9PEZI</name>
<evidence type="ECO:0000313" key="1">
    <source>
        <dbReference type="EMBL" id="KAK4044711.1"/>
    </source>
</evidence>
<evidence type="ECO:0000313" key="2">
    <source>
        <dbReference type="Proteomes" id="UP001303115"/>
    </source>
</evidence>
<dbReference type="SUPFAM" id="SSF52047">
    <property type="entry name" value="RNI-like"/>
    <property type="match status" value="1"/>
</dbReference>
<dbReference type="Proteomes" id="UP001303115">
    <property type="component" value="Unassembled WGS sequence"/>
</dbReference>
<organism evidence="1 2">
    <name type="scientific">Parachaetomium inaequale</name>
    <dbReference type="NCBI Taxonomy" id="2588326"/>
    <lineage>
        <taxon>Eukaryota</taxon>
        <taxon>Fungi</taxon>
        <taxon>Dikarya</taxon>
        <taxon>Ascomycota</taxon>
        <taxon>Pezizomycotina</taxon>
        <taxon>Sordariomycetes</taxon>
        <taxon>Sordariomycetidae</taxon>
        <taxon>Sordariales</taxon>
        <taxon>Chaetomiaceae</taxon>
        <taxon>Parachaetomium</taxon>
    </lineage>
</organism>
<dbReference type="AlphaFoldDB" id="A0AAN6PPD1"/>